<reference evidence="5" key="1">
    <citation type="journal article" date="2021" name="PeerJ">
        <title>Extensive microbial diversity within the chicken gut microbiome revealed by metagenomics and culture.</title>
        <authorList>
            <person name="Gilroy R."/>
            <person name="Ravi A."/>
            <person name="Getino M."/>
            <person name="Pursley I."/>
            <person name="Horton D.L."/>
            <person name="Alikhan N.F."/>
            <person name="Baker D."/>
            <person name="Gharbi K."/>
            <person name="Hall N."/>
            <person name="Watson M."/>
            <person name="Adriaenssens E.M."/>
            <person name="Foster-Nyarko E."/>
            <person name="Jarju S."/>
            <person name="Secka A."/>
            <person name="Antonio M."/>
            <person name="Oren A."/>
            <person name="Chaudhuri R.R."/>
            <person name="La Ragione R."/>
            <person name="Hildebrand F."/>
            <person name="Pallen M.J."/>
        </authorList>
    </citation>
    <scope>NUCLEOTIDE SEQUENCE</scope>
    <source>
        <strain evidence="5">CHK193-16274</strain>
    </source>
</reference>
<dbReference type="SFLD" id="SFLDG01066">
    <property type="entry name" value="organic_radical-activating_enz"/>
    <property type="match status" value="1"/>
</dbReference>
<dbReference type="InterPro" id="IPR012837">
    <property type="entry name" value="NrdG"/>
</dbReference>
<dbReference type="Gene3D" id="3.20.20.70">
    <property type="entry name" value="Aldolase class I"/>
    <property type="match status" value="1"/>
</dbReference>
<dbReference type="SFLD" id="SFLDS00029">
    <property type="entry name" value="Radical_SAM"/>
    <property type="match status" value="1"/>
</dbReference>
<evidence type="ECO:0000256" key="4">
    <source>
        <dbReference type="ARBA" id="ARBA00023014"/>
    </source>
</evidence>
<dbReference type="GO" id="GO:0051539">
    <property type="term" value="F:4 iron, 4 sulfur cluster binding"/>
    <property type="evidence" value="ECO:0007669"/>
    <property type="project" value="InterPro"/>
</dbReference>
<dbReference type="EMBL" id="DYWV01000040">
    <property type="protein sequence ID" value="HJF39503.1"/>
    <property type="molecule type" value="Genomic_DNA"/>
</dbReference>
<dbReference type="CDD" id="cd01335">
    <property type="entry name" value="Radical_SAM"/>
    <property type="match status" value="1"/>
</dbReference>
<dbReference type="SFLD" id="SFLDF00299">
    <property type="entry name" value="anaerobic_ribonucleoside-triph"/>
    <property type="match status" value="1"/>
</dbReference>
<evidence type="ECO:0000313" key="6">
    <source>
        <dbReference type="Proteomes" id="UP000749320"/>
    </source>
</evidence>
<keyword evidence="2" id="KW-0479">Metal-binding</keyword>
<protein>
    <submittedName>
        <fullName evidence="5">Radical SAM protein</fullName>
    </submittedName>
</protein>
<dbReference type="SUPFAM" id="SSF102114">
    <property type="entry name" value="Radical SAM enzymes"/>
    <property type="match status" value="1"/>
</dbReference>
<dbReference type="SFLD" id="SFLDG01063">
    <property type="entry name" value="activating_enzymes__group_1"/>
    <property type="match status" value="1"/>
</dbReference>
<proteinExistence type="predicted"/>
<dbReference type="Pfam" id="PF13353">
    <property type="entry name" value="Fer4_12"/>
    <property type="match status" value="1"/>
</dbReference>
<sequence>MEILSIGEIWYPVITLGYGKRLGIWFQGCQKNCLNCISPEFKVKQNGKLLHIEDLEKNIPQGCIIDGLTISGGEPFDQPQGLLKLVQWFENKYNDDILIFTGYTLEELHKKNSLIIEEVLNIISVLIDGEYIEDLNSGIGLRGSSNQNIYIWKNKDKYKDVEKCSRKVQCVFLKDRLWMIGIPPK</sequence>
<gene>
    <name evidence="5" type="ORF">K8V91_01150</name>
</gene>
<dbReference type="InterPro" id="IPR007197">
    <property type="entry name" value="rSAM"/>
</dbReference>
<dbReference type="GO" id="GO:0043365">
    <property type="term" value="F:[formate-C-acetyltransferase]-activating enzyme activity"/>
    <property type="evidence" value="ECO:0007669"/>
    <property type="project" value="InterPro"/>
</dbReference>
<dbReference type="Proteomes" id="UP000749320">
    <property type="component" value="Unassembled WGS sequence"/>
</dbReference>
<comment type="caution">
    <text evidence="5">The sequence shown here is derived from an EMBL/GenBank/DDBJ whole genome shotgun (WGS) entry which is preliminary data.</text>
</comment>
<organism evidence="5 6">
    <name type="scientific">Thomasclavelia spiroformis</name>
    <dbReference type="NCBI Taxonomy" id="29348"/>
    <lineage>
        <taxon>Bacteria</taxon>
        <taxon>Bacillati</taxon>
        <taxon>Bacillota</taxon>
        <taxon>Erysipelotrichia</taxon>
        <taxon>Erysipelotrichales</taxon>
        <taxon>Coprobacillaceae</taxon>
        <taxon>Thomasclavelia</taxon>
    </lineage>
</organism>
<reference evidence="5" key="2">
    <citation type="submission" date="2021-09" db="EMBL/GenBank/DDBJ databases">
        <authorList>
            <person name="Gilroy R."/>
        </authorList>
    </citation>
    <scope>NUCLEOTIDE SEQUENCE</scope>
    <source>
        <strain evidence="5">CHK193-16274</strain>
    </source>
</reference>
<keyword evidence="4" id="KW-0411">Iron-sulfur</keyword>
<evidence type="ECO:0000256" key="1">
    <source>
        <dbReference type="ARBA" id="ARBA00022691"/>
    </source>
</evidence>
<evidence type="ECO:0000256" key="2">
    <source>
        <dbReference type="ARBA" id="ARBA00022723"/>
    </source>
</evidence>
<keyword evidence="3" id="KW-0408">Iron</keyword>
<dbReference type="GO" id="GO:0046872">
    <property type="term" value="F:metal ion binding"/>
    <property type="evidence" value="ECO:0007669"/>
    <property type="project" value="UniProtKB-KW"/>
</dbReference>
<evidence type="ECO:0000256" key="3">
    <source>
        <dbReference type="ARBA" id="ARBA00023004"/>
    </source>
</evidence>
<dbReference type="InterPro" id="IPR058240">
    <property type="entry name" value="rSAM_sf"/>
</dbReference>
<evidence type="ECO:0000313" key="5">
    <source>
        <dbReference type="EMBL" id="HJF39503.1"/>
    </source>
</evidence>
<name>A0A921KHU2_9FIRM</name>
<accession>A0A921KHU2</accession>
<dbReference type="InterPro" id="IPR013785">
    <property type="entry name" value="Aldolase_TIM"/>
</dbReference>
<dbReference type="AlphaFoldDB" id="A0A921KHU2"/>
<keyword evidence="1" id="KW-0949">S-adenosyl-L-methionine</keyword>